<dbReference type="Proteomes" id="UP000887116">
    <property type="component" value="Unassembled WGS sequence"/>
</dbReference>
<comment type="caution">
    <text evidence="1">The sequence shown here is derived from an EMBL/GenBank/DDBJ whole genome shotgun (WGS) entry which is preliminary data.</text>
</comment>
<keyword evidence="2" id="KW-1185">Reference proteome</keyword>
<gene>
    <name evidence="1" type="ORF">TNCT_560431</name>
</gene>
<proteinExistence type="predicted"/>
<dbReference type="AlphaFoldDB" id="A0A8X6L9U9"/>
<evidence type="ECO:0000313" key="2">
    <source>
        <dbReference type="Proteomes" id="UP000887116"/>
    </source>
</evidence>
<sequence>MSTRDWPKTSCQIKKFCDSVPYQCCLMHIKAINTQNLVLHSEDISTDSIINLSDYLAISETWMEDSMPVNVPGIDLR</sequence>
<evidence type="ECO:0000313" key="1">
    <source>
        <dbReference type="EMBL" id="GFR00822.1"/>
    </source>
</evidence>
<dbReference type="OrthoDB" id="7343836at2759"/>
<accession>A0A8X6L9U9</accession>
<dbReference type="EMBL" id="BMAO01005344">
    <property type="protein sequence ID" value="GFR00822.1"/>
    <property type="molecule type" value="Genomic_DNA"/>
</dbReference>
<reference evidence="1" key="1">
    <citation type="submission" date="2020-07" db="EMBL/GenBank/DDBJ databases">
        <title>Multicomponent nature underlies the extraordinary mechanical properties of spider dragline silk.</title>
        <authorList>
            <person name="Kono N."/>
            <person name="Nakamura H."/>
            <person name="Mori M."/>
            <person name="Yoshida Y."/>
            <person name="Ohtoshi R."/>
            <person name="Malay A.D."/>
            <person name="Moran D.A.P."/>
            <person name="Tomita M."/>
            <person name="Numata K."/>
            <person name="Arakawa K."/>
        </authorList>
    </citation>
    <scope>NUCLEOTIDE SEQUENCE</scope>
</reference>
<protein>
    <submittedName>
        <fullName evidence="1">Uncharacterized protein</fullName>
    </submittedName>
</protein>
<name>A0A8X6L9U9_TRICU</name>
<organism evidence="1 2">
    <name type="scientific">Trichonephila clavata</name>
    <name type="common">Joro spider</name>
    <name type="synonym">Nephila clavata</name>
    <dbReference type="NCBI Taxonomy" id="2740835"/>
    <lineage>
        <taxon>Eukaryota</taxon>
        <taxon>Metazoa</taxon>
        <taxon>Ecdysozoa</taxon>
        <taxon>Arthropoda</taxon>
        <taxon>Chelicerata</taxon>
        <taxon>Arachnida</taxon>
        <taxon>Araneae</taxon>
        <taxon>Araneomorphae</taxon>
        <taxon>Entelegynae</taxon>
        <taxon>Araneoidea</taxon>
        <taxon>Nephilidae</taxon>
        <taxon>Trichonephila</taxon>
    </lineage>
</organism>